<reference evidence="1 2" key="1">
    <citation type="submission" date="2021-04" db="EMBL/GenBank/DDBJ databases">
        <title>Whole genome sequence analysis of a thiophenic sulfur metabolizing bacteria.</title>
        <authorList>
            <person name="Akhtar N."/>
            <person name="Akram J."/>
            <person name="Aslam A."/>
        </authorList>
    </citation>
    <scope>NUCLEOTIDE SEQUENCE [LARGE SCALE GENOMIC DNA]</scope>
    <source>
        <strain evidence="1 2">3OW</strain>
    </source>
</reference>
<sequence>MTTSLRRERTEEEAEFEAWAVTVMPSEQFDALAASRKRPVFKRSTHGA</sequence>
<keyword evidence="2" id="KW-1185">Reference proteome</keyword>
<dbReference type="EMBL" id="JAGXOE010000041">
    <property type="protein sequence ID" value="MBS4102782.1"/>
    <property type="molecule type" value="Genomic_DNA"/>
</dbReference>
<proteinExistence type="predicted"/>
<dbReference type="RefSeq" id="WP_212554346.1">
    <property type="nucleotide sequence ID" value="NZ_JAGXOE010000041.1"/>
</dbReference>
<evidence type="ECO:0000313" key="1">
    <source>
        <dbReference type="EMBL" id="MBS4102782.1"/>
    </source>
</evidence>
<protein>
    <submittedName>
        <fullName evidence="1">Uncharacterized protein</fullName>
    </submittedName>
</protein>
<name>A0ABS5NEU4_TSUPA</name>
<gene>
    <name evidence="1" type="ORF">KFZ73_16245</name>
</gene>
<dbReference type="Proteomes" id="UP000676853">
    <property type="component" value="Unassembled WGS sequence"/>
</dbReference>
<evidence type="ECO:0000313" key="2">
    <source>
        <dbReference type="Proteomes" id="UP000676853"/>
    </source>
</evidence>
<organism evidence="1 2">
    <name type="scientific">Tsukamurella paurometabola</name>
    <name type="common">Corynebacterium paurometabolum</name>
    <dbReference type="NCBI Taxonomy" id="2061"/>
    <lineage>
        <taxon>Bacteria</taxon>
        <taxon>Bacillati</taxon>
        <taxon>Actinomycetota</taxon>
        <taxon>Actinomycetes</taxon>
        <taxon>Mycobacteriales</taxon>
        <taxon>Tsukamurellaceae</taxon>
        <taxon>Tsukamurella</taxon>
    </lineage>
</organism>
<accession>A0ABS5NEU4</accession>
<comment type="caution">
    <text evidence="1">The sequence shown here is derived from an EMBL/GenBank/DDBJ whole genome shotgun (WGS) entry which is preliminary data.</text>
</comment>